<feature type="compositionally biased region" description="Low complexity" evidence="1">
    <location>
        <begin position="50"/>
        <end position="110"/>
    </location>
</feature>
<protein>
    <submittedName>
        <fullName evidence="2">Uncharacterized protein</fullName>
    </submittedName>
</protein>
<evidence type="ECO:0000313" key="3">
    <source>
        <dbReference type="Proteomes" id="UP001216510"/>
    </source>
</evidence>
<reference evidence="2 3" key="1">
    <citation type="submission" date="2023-02" db="EMBL/GenBank/DDBJ databases">
        <title>Gemone sequence of Telluria chitinolytica ACM 3522T.</title>
        <authorList>
            <person name="Frediansyah A."/>
            <person name="Miess H."/>
            <person name="Gross H."/>
        </authorList>
    </citation>
    <scope>NUCLEOTIDE SEQUENCE [LARGE SCALE GENOMIC DNA]</scope>
    <source>
        <strain evidence="2 3">ACM 3522</strain>
    </source>
</reference>
<dbReference type="RefSeq" id="WP_277415569.1">
    <property type="nucleotide sequence ID" value="NZ_CP119083.1"/>
</dbReference>
<accession>A0ABY8BCF7</accession>
<dbReference type="EMBL" id="CP119083">
    <property type="protein sequence ID" value="WEF32853.1"/>
    <property type="molecule type" value="Genomic_DNA"/>
</dbReference>
<sequence length="319" mass="31256">MNSTVETSAALAPATARFDRQHAGARQQRWMAELEQAMLAQQPGQRPIDTAQQPVPEAAEAAASTAPAAARPAAQAAVQGPQAAPAAASRSDGTAGKQATTGTAATHGHAADTATGELAARHGPGVAVGTPGAQDGAEPALAGAAGAIVPTMLATGPMPSAAPVAAILAAGGAEPAAPSGTAGVALARAGLGLAFGLANAAPQAESMPEAPMQAGAGADEAAPGEEYSRNLLHLFHGEDGVQAYIRDAELTGAQMRAVAQALAAELGGSGTRLAALTINGRRLPLGAASAYEQYEEEGSALAQAAPAARRSSIEQKGAI</sequence>
<feature type="region of interest" description="Disordered" evidence="1">
    <location>
        <begin position="40"/>
        <end position="110"/>
    </location>
</feature>
<keyword evidence="3" id="KW-1185">Reference proteome</keyword>
<name>A0ABY8BCF7_9BURK</name>
<dbReference type="Proteomes" id="UP001216510">
    <property type="component" value="Chromosome"/>
</dbReference>
<gene>
    <name evidence="2" type="ORF">PX653_26230</name>
</gene>
<evidence type="ECO:0000313" key="2">
    <source>
        <dbReference type="EMBL" id="WEF32853.1"/>
    </source>
</evidence>
<organism evidence="2 3">
    <name type="scientific">Pseudoduganella chitinolytica</name>
    <dbReference type="NCBI Taxonomy" id="34070"/>
    <lineage>
        <taxon>Bacteria</taxon>
        <taxon>Pseudomonadati</taxon>
        <taxon>Pseudomonadota</taxon>
        <taxon>Betaproteobacteria</taxon>
        <taxon>Burkholderiales</taxon>
        <taxon>Oxalobacteraceae</taxon>
        <taxon>Telluria group</taxon>
        <taxon>Pseudoduganella</taxon>
    </lineage>
</organism>
<proteinExistence type="predicted"/>
<evidence type="ECO:0000256" key="1">
    <source>
        <dbReference type="SAM" id="MobiDB-lite"/>
    </source>
</evidence>